<reference evidence="2 3" key="1">
    <citation type="submission" date="2015-02" db="EMBL/GenBank/DDBJ databases">
        <title>Draft genome sequences of ten Microbacterium spp. with emphasis on heavy metal contaminated environments.</title>
        <authorList>
            <person name="Corretto E."/>
        </authorList>
    </citation>
    <scope>NUCLEOTIDE SEQUENCE [LARGE SCALE GENOMIC DNA]</scope>
    <source>
        <strain evidence="2 3">ARN176</strain>
    </source>
</reference>
<name>A0A0F0LT74_9MICO</name>
<evidence type="ECO:0000313" key="3">
    <source>
        <dbReference type="Proteomes" id="UP000033740"/>
    </source>
</evidence>
<dbReference type="AlphaFoldDB" id="A0A0F0LT74"/>
<accession>A0A0F0LT74</accession>
<feature type="region of interest" description="Disordered" evidence="1">
    <location>
        <begin position="1"/>
        <end position="22"/>
    </location>
</feature>
<dbReference type="RefSeq" id="WP_045270602.1">
    <property type="nucleotide sequence ID" value="NZ_JYIX01000023.1"/>
</dbReference>
<organism evidence="2 3">
    <name type="scientific">Microbacterium azadirachtae</name>
    <dbReference type="NCBI Taxonomy" id="582680"/>
    <lineage>
        <taxon>Bacteria</taxon>
        <taxon>Bacillati</taxon>
        <taxon>Actinomycetota</taxon>
        <taxon>Actinomycetes</taxon>
        <taxon>Micrococcales</taxon>
        <taxon>Microbacteriaceae</taxon>
        <taxon>Microbacterium</taxon>
    </lineage>
</organism>
<proteinExistence type="predicted"/>
<dbReference type="PATRIC" id="fig|582680.6.peg.468"/>
<protein>
    <submittedName>
        <fullName evidence="2">Uncharacterized protein</fullName>
    </submittedName>
</protein>
<dbReference type="Proteomes" id="UP000033740">
    <property type="component" value="Unassembled WGS sequence"/>
</dbReference>
<evidence type="ECO:0000313" key="2">
    <source>
        <dbReference type="EMBL" id="KJL35460.1"/>
    </source>
</evidence>
<sequence length="273" mass="30718">MTSVDDKTTEKKARKARAKAALPGTIAADSRIDIQSEPEGHTVFTNQNPKKAPSGRRLVDLADVFGGDDLAQMPVIVRETSIGNRVRVWRAPDGSWHRRGGGVLLKMRKGTRSFVITTYKGANEKDLLNLIGVVEDVAEGKKRKHWEKVDEAWADDRTFKLVFNSRRYADPFDHADPSPRVFFCSESRCIERWHTDESTFHTLDHVEKEVGKYASYVIEVNKNALEANSSWFVDLVTTEFSEATPTQVASLVNDLQWAAEECRRANNLVEVAA</sequence>
<feature type="compositionally biased region" description="Basic and acidic residues" evidence="1">
    <location>
        <begin position="1"/>
        <end position="11"/>
    </location>
</feature>
<keyword evidence="3" id="KW-1185">Reference proteome</keyword>
<dbReference type="STRING" id="582680.RS86_00456"/>
<gene>
    <name evidence="2" type="ORF">RS86_00456</name>
</gene>
<dbReference type="EMBL" id="JYIX01000023">
    <property type="protein sequence ID" value="KJL35460.1"/>
    <property type="molecule type" value="Genomic_DNA"/>
</dbReference>
<evidence type="ECO:0000256" key="1">
    <source>
        <dbReference type="SAM" id="MobiDB-lite"/>
    </source>
</evidence>
<comment type="caution">
    <text evidence="2">The sequence shown here is derived from an EMBL/GenBank/DDBJ whole genome shotgun (WGS) entry which is preliminary data.</text>
</comment>